<dbReference type="GO" id="GO:0005634">
    <property type="term" value="C:nucleus"/>
    <property type="evidence" value="ECO:0007669"/>
    <property type="project" value="UniProtKB-SubCell"/>
</dbReference>
<evidence type="ECO:0000256" key="6">
    <source>
        <dbReference type="SAM" id="MobiDB-lite"/>
    </source>
</evidence>
<organism evidence="7 8">
    <name type="scientific">Gymnopilus junonius</name>
    <name type="common">Spectacular rustgill mushroom</name>
    <name type="synonym">Gymnopilus spectabilis subsp. junonius</name>
    <dbReference type="NCBI Taxonomy" id="109634"/>
    <lineage>
        <taxon>Eukaryota</taxon>
        <taxon>Fungi</taxon>
        <taxon>Dikarya</taxon>
        <taxon>Basidiomycota</taxon>
        <taxon>Agaricomycotina</taxon>
        <taxon>Agaricomycetes</taxon>
        <taxon>Agaricomycetidae</taxon>
        <taxon>Agaricales</taxon>
        <taxon>Agaricineae</taxon>
        <taxon>Hymenogastraceae</taxon>
        <taxon>Gymnopilus</taxon>
    </lineage>
</organism>
<keyword evidence="1 5" id="KW-0540">Nuclease</keyword>
<evidence type="ECO:0000256" key="2">
    <source>
        <dbReference type="ARBA" id="ARBA00022801"/>
    </source>
</evidence>
<dbReference type="PANTHER" id="PTHR13522">
    <property type="entry name" value="U6 SNRNA PHOSPHODIESTERASE 1"/>
    <property type="match status" value="1"/>
</dbReference>
<comment type="similarity">
    <text evidence="5">Belongs to the 2H phosphoesterase superfamily. USB1 family.</text>
</comment>
<gene>
    <name evidence="5" type="primary">USB1</name>
    <name evidence="7" type="ORF">CPB84DRAFT_1710871</name>
</gene>
<protein>
    <recommendedName>
        <fullName evidence="5">U6 snRNA phosphodiesterase</fullName>
        <ecNumber evidence="5">3.1.4.-</ecNumber>
    </recommendedName>
</protein>
<comment type="caution">
    <text evidence="7">The sequence shown here is derived from an EMBL/GenBank/DDBJ whole genome shotgun (WGS) entry which is preliminary data.</text>
</comment>
<feature type="compositionally biased region" description="Polar residues" evidence="6">
    <location>
        <begin position="259"/>
        <end position="271"/>
    </location>
</feature>
<keyword evidence="3" id="KW-0456">Lyase</keyword>
<feature type="region of interest" description="Disordered" evidence="6">
    <location>
        <begin position="1"/>
        <end position="44"/>
    </location>
</feature>
<dbReference type="Gene3D" id="3.90.1140.10">
    <property type="entry name" value="Cyclic phosphodiesterase"/>
    <property type="match status" value="1"/>
</dbReference>
<comment type="function">
    <text evidence="5">Phosphodiesterase responsible for the U6 snRNA 3' end processing. Acts as an exoribonuclease (RNase) responsible for trimming the poly(U) tract of the last nucleotides in the pre-U6 snRNA molecule, leading to the formation of mature U6 snRNA.</text>
</comment>
<sequence length="333" mass="37030">MPMKRSNIALVSYASSDEDDESERIEKSTDIRPQPPAKKRKLPPVSTTIVAPDHIDDPAIHQGRIRSTPHVEGQFAAHVYVSLNLGRHSPMSRLYKVVQAVLRDAKEEIPALRDIWMAKNENAKTGEDVTGEEPKKELHISLSRPIFLRAHQREDLKRAVRNIAKGSKSFIASFATFSELVNDEKSRTFLTLEIGAGYHELRSLVNALTPALEAIRQQTYYEQPRFHASIAWALLERPEESPQMAPPVSPDNTPDPDSLANNIPSSTSTMLNPPGFSDLAEFPTISHIPPRLITNLNERYGAELSSSKVGTFNVDSIVLKIGKDVSEWSLGGK</sequence>
<evidence type="ECO:0000256" key="5">
    <source>
        <dbReference type="HAMAP-Rule" id="MF_03040"/>
    </source>
</evidence>
<dbReference type="GO" id="GO:0016829">
    <property type="term" value="F:lyase activity"/>
    <property type="evidence" value="ECO:0007669"/>
    <property type="project" value="UniProtKB-KW"/>
</dbReference>
<keyword evidence="4 5" id="KW-0539">Nucleus</keyword>
<dbReference type="EMBL" id="JADNYJ010000066">
    <property type="protein sequence ID" value="KAF8893690.1"/>
    <property type="molecule type" value="Genomic_DNA"/>
</dbReference>
<dbReference type="OrthoDB" id="49151at2759"/>
<dbReference type="HAMAP" id="MF_03040">
    <property type="entry name" value="USB1"/>
    <property type="match status" value="1"/>
</dbReference>
<evidence type="ECO:0000313" key="8">
    <source>
        <dbReference type="Proteomes" id="UP000724874"/>
    </source>
</evidence>
<dbReference type="EC" id="3.1.4.-" evidence="5"/>
<feature type="active site" description="Proton donor/acceptor" evidence="5">
    <location>
        <position position="139"/>
    </location>
</feature>
<dbReference type="InterPro" id="IPR027521">
    <property type="entry name" value="Usb1"/>
</dbReference>
<evidence type="ECO:0000313" key="7">
    <source>
        <dbReference type="EMBL" id="KAF8893690.1"/>
    </source>
</evidence>
<proteinExistence type="inferred from homology"/>
<evidence type="ECO:0000256" key="4">
    <source>
        <dbReference type="ARBA" id="ARBA00023242"/>
    </source>
</evidence>
<feature type="active site" description="Proton donor/acceptor" evidence="5">
    <location>
        <position position="227"/>
    </location>
</feature>
<dbReference type="GO" id="GO:0034477">
    <property type="term" value="P:U6 snRNA 3'-end processing"/>
    <property type="evidence" value="ECO:0007669"/>
    <property type="project" value="UniProtKB-UniRule"/>
</dbReference>
<feature type="region of interest" description="Disordered" evidence="6">
    <location>
        <begin position="240"/>
        <end position="272"/>
    </location>
</feature>
<dbReference type="Pfam" id="PF09749">
    <property type="entry name" value="HVSL"/>
    <property type="match status" value="1"/>
</dbReference>
<name>A0A9P5NHX8_GYMJU</name>
<keyword evidence="2 5" id="KW-0378">Hydrolase</keyword>
<evidence type="ECO:0000256" key="3">
    <source>
        <dbReference type="ARBA" id="ARBA00023239"/>
    </source>
</evidence>
<dbReference type="Proteomes" id="UP000724874">
    <property type="component" value="Unassembled WGS sequence"/>
</dbReference>
<dbReference type="AlphaFoldDB" id="A0A9P5NHX8"/>
<comment type="subcellular location">
    <subcellularLocation>
        <location evidence="5">Nucleus</location>
    </subcellularLocation>
</comment>
<keyword evidence="8" id="KW-1185">Reference proteome</keyword>
<dbReference type="PANTHER" id="PTHR13522:SF3">
    <property type="entry name" value="U6 SNRNA PHOSPHODIESTERASE 1"/>
    <property type="match status" value="1"/>
</dbReference>
<reference evidence="7" key="1">
    <citation type="submission" date="2020-11" db="EMBL/GenBank/DDBJ databases">
        <authorList>
            <consortium name="DOE Joint Genome Institute"/>
            <person name="Ahrendt S."/>
            <person name="Riley R."/>
            <person name="Andreopoulos W."/>
            <person name="LaButti K."/>
            <person name="Pangilinan J."/>
            <person name="Ruiz-duenas F.J."/>
            <person name="Barrasa J.M."/>
            <person name="Sanchez-Garcia M."/>
            <person name="Camarero S."/>
            <person name="Miyauchi S."/>
            <person name="Serrano A."/>
            <person name="Linde D."/>
            <person name="Babiker R."/>
            <person name="Drula E."/>
            <person name="Ayuso-Fernandez I."/>
            <person name="Pacheco R."/>
            <person name="Padilla G."/>
            <person name="Ferreira P."/>
            <person name="Barriuso J."/>
            <person name="Kellner H."/>
            <person name="Castanera R."/>
            <person name="Alfaro M."/>
            <person name="Ramirez L."/>
            <person name="Pisabarro A.G."/>
            <person name="Kuo A."/>
            <person name="Tritt A."/>
            <person name="Lipzen A."/>
            <person name="He G."/>
            <person name="Yan M."/>
            <person name="Ng V."/>
            <person name="Cullen D."/>
            <person name="Martin F."/>
            <person name="Rosso M.-N."/>
            <person name="Henrissat B."/>
            <person name="Hibbett D."/>
            <person name="Martinez A.T."/>
            <person name="Grigoriev I.V."/>
        </authorList>
    </citation>
    <scope>NUCLEOTIDE SEQUENCE</scope>
    <source>
        <strain evidence="7">AH 44721</strain>
    </source>
</reference>
<accession>A0A9P5NHX8</accession>
<dbReference type="GO" id="GO:1990838">
    <property type="term" value="F:poly(U)-specific exoribonuclease activity, producing 3' uridine cyclic phosphate ends"/>
    <property type="evidence" value="ECO:0007669"/>
    <property type="project" value="UniProtKB-UniRule"/>
</dbReference>
<evidence type="ECO:0000256" key="1">
    <source>
        <dbReference type="ARBA" id="ARBA00022722"/>
    </source>
</evidence>